<evidence type="ECO:0000313" key="2">
    <source>
        <dbReference type="Proteomes" id="UP001501081"/>
    </source>
</evidence>
<dbReference type="RefSeq" id="WP_344767733.1">
    <property type="nucleotide sequence ID" value="NZ_BAABAK010000015.1"/>
</dbReference>
<dbReference type="Proteomes" id="UP001501081">
    <property type="component" value="Unassembled WGS sequence"/>
</dbReference>
<gene>
    <name evidence="1" type="ORF">GCM10022246_26100</name>
</gene>
<sequence>MAYLTQYSYSKLCQIVEIDFEINLTSFLEHIYEDKELYVIFNKRDLAYLFKYKLILEDENKFCIEYFQPIPEREDTKEWVFNKGGKTKFHADANCKLLKKDYIDFHIPNEIRELGLDAIDEYRQWFQSNNFAEKYKAKAISKDFIILAFNSKYPKLYGIAHIANNSNLLVVEKPNSNNVKVEKEFDYAYFKGRLDYLKTKFNHEFPCKNTRILSKFRHLNGKPDITIKEALSDIFSEDFATNYGISKINNKFNSAKEIINEIISLLLEYLRWKFDFKDKEFDKITLETFGLECCRACSDQIKTEDQLPF</sequence>
<evidence type="ECO:0000313" key="1">
    <source>
        <dbReference type="EMBL" id="GAA3972576.1"/>
    </source>
</evidence>
<proteinExistence type="predicted"/>
<reference evidence="2" key="1">
    <citation type="journal article" date="2019" name="Int. J. Syst. Evol. Microbiol.">
        <title>The Global Catalogue of Microorganisms (GCM) 10K type strain sequencing project: providing services to taxonomists for standard genome sequencing and annotation.</title>
        <authorList>
            <consortium name="The Broad Institute Genomics Platform"/>
            <consortium name="The Broad Institute Genome Sequencing Center for Infectious Disease"/>
            <person name="Wu L."/>
            <person name="Ma J."/>
        </authorList>
    </citation>
    <scope>NUCLEOTIDE SEQUENCE [LARGE SCALE GENOMIC DNA]</scope>
    <source>
        <strain evidence="2">JCM 17338</strain>
    </source>
</reference>
<organism evidence="1 2">
    <name type="scientific">Pedobacter ginsengiterrae</name>
    <dbReference type="NCBI Taxonomy" id="871696"/>
    <lineage>
        <taxon>Bacteria</taxon>
        <taxon>Pseudomonadati</taxon>
        <taxon>Bacteroidota</taxon>
        <taxon>Sphingobacteriia</taxon>
        <taxon>Sphingobacteriales</taxon>
        <taxon>Sphingobacteriaceae</taxon>
        <taxon>Pedobacter</taxon>
    </lineage>
</organism>
<keyword evidence="2" id="KW-1185">Reference proteome</keyword>
<comment type="caution">
    <text evidence="1">The sequence shown here is derived from an EMBL/GenBank/DDBJ whole genome shotgun (WGS) entry which is preliminary data.</text>
</comment>
<dbReference type="EMBL" id="BAABAK010000015">
    <property type="protein sequence ID" value="GAA3972576.1"/>
    <property type="molecule type" value="Genomic_DNA"/>
</dbReference>
<name>A0ABP7PWI3_9SPHI</name>
<accession>A0ABP7PWI3</accession>
<protein>
    <submittedName>
        <fullName evidence="1">Uncharacterized protein</fullName>
    </submittedName>
</protein>